<dbReference type="Gene3D" id="1.10.10.10">
    <property type="entry name" value="Winged helix-like DNA-binding domain superfamily/Winged helix DNA-binding domain"/>
    <property type="match status" value="1"/>
</dbReference>
<proteinExistence type="inferred from homology"/>
<keyword evidence="4" id="KW-0804">Transcription</keyword>
<accession>A0A840DSX3</accession>
<dbReference type="InterPro" id="IPR005119">
    <property type="entry name" value="LysR_subst-bd"/>
</dbReference>
<dbReference type="InterPro" id="IPR036390">
    <property type="entry name" value="WH_DNA-bd_sf"/>
</dbReference>
<dbReference type="InterPro" id="IPR036388">
    <property type="entry name" value="WH-like_DNA-bd_sf"/>
</dbReference>
<comment type="caution">
    <text evidence="6">The sequence shown here is derived from an EMBL/GenBank/DDBJ whole genome shotgun (WGS) entry which is preliminary data.</text>
</comment>
<evidence type="ECO:0000256" key="2">
    <source>
        <dbReference type="ARBA" id="ARBA00023015"/>
    </source>
</evidence>
<evidence type="ECO:0000313" key="6">
    <source>
        <dbReference type="EMBL" id="MBB4072236.1"/>
    </source>
</evidence>
<dbReference type="Gene3D" id="3.40.190.10">
    <property type="entry name" value="Periplasmic binding protein-like II"/>
    <property type="match status" value="2"/>
</dbReference>
<evidence type="ECO:0000259" key="5">
    <source>
        <dbReference type="PROSITE" id="PS50931"/>
    </source>
</evidence>
<keyword evidence="3 6" id="KW-0238">DNA-binding</keyword>
<dbReference type="Proteomes" id="UP000571183">
    <property type="component" value="Unassembled WGS sequence"/>
</dbReference>
<keyword evidence="7" id="KW-1185">Reference proteome</keyword>
<dbReference type="PANTHER" id="PTHR30346:SF29">
    <property type="entry name" value="LYSR SUBSTRATE-BINDING"/>
    <property type="match status" value="1"/>
</dbReference>
<dbReference type="SUPFAM" id="SSF46785">
    <property type="entry name" value="Winged helix' DNA-binding domain"/>
    <property type="match status" value="1"/>
</dbReference>
<feature type="domain" description="HTH lysR-type" evidence="5">
    <location>
        <begin position="12"/>
        <end position="69"/>
    </location>
</feature>
<dbReference type="Pfam" id="PF00126">
    <property type="entry name" value="HTH_1"/>
    <property type="match status" value="1"/>
</dbReference>
<evidence type="ECO:0000313" key="7">
    <source>
        <dbReference type="Proteomes" id="UP000571183"/>
    </source>
</evidence>
<evidence type="ECO:0000256" key="3">
    <source>
        <dbReference type="ARBA" id="ARBA00023125"/>
    </source>
</evidence>
<evidence type="ECO:0000256" key="1">
    <source>
        <dbReference type="ARBA" id="ARBA00009437"/>
    </source>
</evidence>
<gene>
    <name evidence="6" type="ORF">F5897_001566</name>
</gene>
<dbReference type="SUPFAM" id="SSF53850">
    <property type="entry name" value="Periplasmic binding protein-like II"/>
    <property type="match status" value="1"/>
</dbReference>
<dbReference type="GO" id="GO:0003677">
    <property type="term" value="F:DNA binding"/>
    <property type="evidence" value="ECO:0007669"/>
    <property type="project" value="UniProtKB-KW"/>
</dbReference>
<keyword evidence="2" id="KW-0805">Transcription regulation</keyword>
<protein>
    <submittedName>
        <fullName evidence="6">DNA-binding transcriptional LysR family regulator</fullName>
    </submittedName>
</protein>
<dbReference type="GO" id="GO:0003700">
    <property type="term" value="F:DNA-binding transcription factor activity"/>
    <property type="evidence" value="ECO:0007669"/>
    <property type="project" value="InterPro"/>
</dbReference>
<dbReference type="RefSeq" id="WP_183305083.1">
    <property type="nucleotide sequence ID" value="NZ_JACIFD010000022.1"/>
</dbReference>
<dbReference type="Pfam" id="PF03466">
    <property type="entry name" value="LysR_substrate"/>
    <property type="match status" value="1"/>
</dbReference>
<dbReference type="GO" id="GO:0032993">
    <property type="term" value="C:protein-DNA complex"/>
    <property type="evidence" value="ECO:0007669"/>
    <property type="project" value="TreeGrafter"/>
</dbReference>
<evidence type="ECO:0000256" key="4">
    <source>
        <dbReference type="ARBA" id="ARBA00023163"/>
    </source>
</evidence>
<dbReference type="PROSITE" id="PS50931">
    <property type="entry name" value="HTH_LYSR"/>
    <property type="match status" value="1"/>
</dbReference>
<comment type="similarity">
    <text evidence="1">Belongs to the LysR transcriptional regulatory family.</text>
</comment>
<dbReference type="AlphaFoldDB" id="A0A840DSX3"/>
<sequence>MDHNRNPFASPQDLRQFAALHAVATTGSISQAGKMLGWSDTTINYHLAALERLVAGKLLERSKRGSTLTPLATELLPAATAALNMAKAAITAAQNTAQGAAPLVKFGAFPTAAAQLLPRITRHLRKTSFKLQAHLHEVVNLNKLVSSHSLDAALSYTTPLTPFDNNKYHVTHVLTDPLMLAVPRAHRYASSVAIGVTELLQLANENWILGSSSGDPIDDALLQIFAAAGKTLNITVSTDDYTVALGLVAAGLAVGLVPQLACQNPPAGLKLVPVKDTRLQRDIVLLAPQLEAAAPNAVNQRLQQLTTAVQSAAAELHELTHSSRQA</sequence>
<dbReference type="PANTHER" id="PTHR30346">
    <property type="entry name" value="TRANSCRIPTIONAL DUAL REGULATOR HCAR-RELATED"/>
    <property type="match status" value="1"/>
</dbReference>
<reference evidence="6" key="1">
    <citation type="submission" date="2020-08" db="EMBL/GenBank/DDBJ databases">
        <title>Sequencing the genomes of 1000 actinobacteria strains.</title>
        <authorList>
            <person name="Klenk H.-P."/>
        </authorList>
    </citation>
    <scope>NUCLEOTIDE SEQUENCE [LARGE SCALE GENOMIC DNA]</scope>
    <source>
        <strain evidence="6">DSM 27064</strain>
    </source>
</reference>
<dbReference type="EMBL" id="JACIFD010000022">
    <property type="protein sequence ID" value="MBB4072236.1"/>
    <property type="molecule type" value="Genomic_DNA"/>
</dbReference>
<dbReference type="InterPro" id="IPR000847">
    <property type="entry name" value="LysR_HTH_N"/>
</dbReference>
<organism evidence="6 7">
    <name type="scientific">Canibacter oris</name>
    <dbReference type="NCBI Taxonomy" id="1365628"/>
    <lineage>
        <taxon>Bacteria</taxon>
        <taxon>Bacillati</taxon>
        <taxon>Actinomycetota</taxon>
        <taxon>Actinomycetes</taxon>
        <taxon>Micrococcales</taxon>
        <taxon>Microbacteriaceae</taxon>
        <taxon>Canibacter</taxon>
    </lineage>
</organism>
<name>A0A840DSX3_9MICO</name>